<gene>
    <name evidence="4" type="ORF">DXG03_009372</name>
</gene>
<dbReference type="AlphaFoldDB" id="A0A9P7GI48"/>
<dbReference type="InterPro" id="IPR003591">
    <property type="entry name" value="Leu-rich_rpt_typical-subtyp"/>
</dbReference>
<dbReference type="OrthoDB" id="660555at2759"/>
<dbReference type="SUPFAM" id="SSF52075">
    <property type="entry name" value="Outer arm dynein light chain 1"/>
    <property type="match status" value="1"/>
</dbReference>
<reference evidence="4" key="1">
    <citation type="submission" date="2020-07" db="EMBL/GenBank/DDBJ databases">
        <authorList>
            <person name="Nieuwenhuis M."/>
            <person name="Van De Peppel L.J.J."/>
        </authorList>
    </citation>
    <scope>NUCLEOTIDE SEQUENCE</scope>
    <source>
        <strain evidence="4">AP01</strain>
        <tissue evidence="4">Mycelium</tissue>
    </source>
</reference>
<evidence type="ECO:0000256" key="3">
    <source>
        <dbReference type="SAM" id="MobiDB-lite"/>
    </source>
</evidence>
<dbReference type="PROSITE" id="PS51450">
    <property type="entry name" value="LRR"/>
    <property type="match status" value="1"/>
</dbReference>
<evidence type="ECO:0000256" key="1">
    <source>
        <dbReference type="ARBA" id="ARBA00022614"/>
    </source>
</evidence>
<keyword evidence="1" id="KW-0433">Leucine-rich repeat</keyword>
<dbReference type="InterPro" id="IPR001611">
    <property type="entry name" value="Leu-rich_rpt"/>
</dbReference>
<keyword evidence="2" id="KW-0677">Repeat</keyword>
<name>A0A9P7GI48_9AGAR</name>
<proteinExistence type="predicted"/>
<organism evidence="4 5">
    <name type="scientific">Asterophora parasitica</name>
    <dbReference type="NCBI Taxonomy" id="117018"/>
    <lineage>
        <taxon>Eukaryota</taxon>
        <taxon>Fungi</taxon>
        <taxon>Dikarya</taxon>
        <taxon>Basidiomycota</taxon>
        <taxon>Agaricomycotina</taxon>
        <taxon>Agaricomycetes</taxon>
        <taxon>Agaricomycetidae</taxon>
        <taxon>Agaricales</taxon>
        <taxon>Tricholomatineae</taxon>
        <taxon>Lyophyllaceae</taxon>
        <taxon>Asterophora</taxon>
    </lineage>
</organism>
<dbReference type="Gene3D" id="3.80.10.10">
    <property type="entry name" value="Ribonuclease Inhibitor"/>
    <property type="match status" value="1"/>
</dbReference>
<feature type="compositionally biased region" description="Low complexity" evidence="3">
    <location>
        <begin position="13"/>
        <end position="22"/>
    </location>
</feature>
<reference evidence="4" key="2">
    <citation type="submission" date="2021-10" db="EMBL/GenBank/DDBJ databases">
        <title>Phylogenomics reveals ancestral predisposition of the termite-cultivated fungus Termitomyces towards a domesticated lifestyle.</title>
        <authorList>
            <person name="Auxier B."/>
            <person name="Grum-Grzhimaylo A."/>
            <person name="Cardenas M.E."/>
            <person name="Lodge J.D."/>
            <person name="Laessoe T."/>
            <person name="Pedersen O."/>
            <person name="Smith M.E."/>
            <person name="Kuyper T.W."/>
            <person name="Franco-Molano E.A."/>
            <person name="Baroni T.J."/>
            <person name="Aanen D.K."/>
        </authorList>
    </citation>
    <scope>NUCLEOTIDE SEQUENCE</scope>
    <source>
        <strain evidence="4">AP01</strain>
        <tissue evidence="4">Mycelium</tissue>
    </source>
</reference>
<evidence type="ECO:0000256" key="2">
    <source>
        <dbReference type="ARBA" id="ARBA00022737"/>
    </source>
</evidence>
<evidence type="ECO:0008006" key="6">
    <source>
        <dbReference type="Google" id="ProtNLM"/>
    </source>
</evidence>
<dbReference type="Proteomes" id="UP000775547">
    <property type="component" value="Unassembled WGS sequence"/>
</dbReference>
<feature type="region of interest" description="Disordered" evidence="3">
    <location>
        <begin position="1"/>
        <end position="110"/>
    </location>
</feature>
<sequence length="532" mass="58417">MGKVVGTLERAYSSSSSFSTSPPSSPGTYLDSSSPPSSPSYESAFPVDDGIPQISDPYAASRSSWHPPLYERKRSASPHTPPSTVKKPRLRQPHHLPSPQSSPTTSSFAKPASFIGTRQQTEEEIWDEASSRVVDEGHGAVTLDNKQLTHIPESFIHDLTNFSVLSEKSELANSSSRSFQPPSNGRLLSRVATAPATSFETTPRVFQRTRSAVAPAFGLPREKLQLFLSSNMISSLPVSLLCLENLRVLSLRNNNILVIPPEIIGLKNLEDLNIAQNQISYLPAEMLQMSLLRLQVNPNPFISREILPGRSFKRSSTSQSIRLAPTSRRLVSTTTPLLPRIPPLVELLYRVLLSPLHHAPNETVLEHHYSLPLSENSEPGTRQSNDIPSHIRTVLHHCLPGSVYLEEADTTGSGSSHLVTRIDQCPSPRHQQQGTPRVFVRHAEERFTWEKTIANVDVGGLVPVRWRGCELGCLDFLNPLEESTQPDTPGIDIIDAGYDTVVAASGQEMDDVVQVVNFGAGADGMDQFGEEL</sequence>
<dbReference type="EMBL" id="JABCKV010000009">
    <property type="protein sequence ID" value="KAG5647442.1"/>
    <property type="molecule type" value="Genomic_DNA"/>
</dbReference>
<accession>A0A9P7GI48</accession>
<dbReference type="InterPro" id="IPR032675">
    <property type="entry name" value="LRR_dom_sf"/>
</dbReference>
<dbReference type="PANTHER" id="PTHR45617">
    <property type="entry name" value="LEUCINE RICH REPEAT FAMILY PROTEIN"/>
    <property type="match status" value="1"/>
</dbReference>
<evidence type="ECO:0000313" key="5">
    <source>
        <dbReference type="Proteomes" id="UP000775547"/>
    </source>
</evidence>
<dbReference type="PANTHER" id="PTHR45617:SF181">
    <property type="entry name" value="LP04042P"/>
    <property type="match status" value="1"/>
</dbReference>
<evidence type="ECO:0000313" key="4">
    <source>
        <dbReference type="EMBL" id="KAG5647442.1"/>
    </source>
</evidence>
<dbReference type="SMART" id="SM00369">
    <property type="entry name" value="LRR_TYP"/>
    <property type="match status" value="2"/>
</dbReference>
<comment type="caution">
    <text evidence="4">The sequence shown here is derived from an EMBL/GenBank/DDBJ whole genome shotgun (WGS) entry which is preliminary data.</text>
</comment>
<dbReference type="Pfam" id="PF13855">
    <property type="entry name" value="LRR_8"/>
    <property type="match status" value="1"/>
</dbReference>
<feature type="compositionally biased region" description="Low complexity" evidence="3">
    <location>
        <begin position="95"/>
        <end position="107"/>
    </location>
</feature>
<keyword evidence="5" id="KW-1185">Reference proteome</keyword>
<protein>
    <recommendedName>
        <fullName evidence="6">Leucine rich repeat domain protein</fullName>
    </recommendedName>
</protein>